<sequence>MNIECEASAPRSLHDNVKTVAESEPCVTRTTDEYDRIAYPTINGVEHGSFVDSLLAVVP</sequence>
<proteinExistence type="predicted"/>
<name>A0AAD2PTR4_9MICO</name>
<protein>
    <submittedName>
        <fullName evidence="1">Uncharacterized protein</fullName>
    </submittedName>
</protein>
<dbReference type="KEGG" id="ria:C7V51_00540"/>
<gene>
    <name evidence="1" type="ORF">C7V51_00540</name>
</gene>
<reference evidence="1 2" key="1">
    <citation type="submission" date="2018-03" db="EMBL/GenBank/DDBJ databases">
        <title>Bacteriophage NCPPB3778 and a type I-E CRISPR drive the evolution of the US Biological Select Agent, Rathayibacter toxicus.</title>
        <authorList>
            <person name="Davis E.W.II."/>
            <person name="Tabima J.F."/>
            <person name="Weisberg A.J."/>
            <person name="Dantas Lopes L."/>
            <person name="Wiseman M.S."/>
            <person name="Wiseman M.S."/>
            <person name="Pupko T."/>
            <person name="Belcher M.S."/>
            <person name="Sechler A.J."/>
            <person name="Tancos M.A."/>
            <person name="Schroeder B.K."/>
            <person name="Murray T.D."/>
            <person name="Luster D.G."/>
            <person name="Schneider W.L."/>
            <person name="Rogers E."/>
            <person name="Andreote F.D."/>
            <person name="Grunwald N.J."/>
            <person name="Putnam M.L."/>
            <person name="Chang J.H."/>
        </authorList>
    </citation>
    <scope>NUCLEOTIDE SEQUENCE [LARGE SCALE GENOMIC DNA]</scope>
    <source>
        <strain evidence="1 2">NCCPB 2253</strain>
    </source>
</reference>
<accession>A0AAD2PTR4</accession>
<dbReference type="EMBL" id="CP028130">
    <property type="protein sequence ID" value="AZZ54544.1"/>
    <property type="molecule type" value="Genomic_DNA"/>
</dbReference>
<dbReference type="Proteomes" id="UP000283946">
    <property type="component" value="Chromosome"/>
</dbReference>
<evidence type="ECO:0000313" key="2">
    <source>
        <dbReference type="Proteomes" id="UP000283946"/>
    </source>
</evidence>
<evidence type="ECO:0000313" key="1">
    <source>
        <dbReference type="EMBL" id="AZZ54544.1"/>
    </source>
</evidence>
<organism evidence="1 2">
    <name type="scientific">Rathayibacter iranicus</name>
    <dbReference type="NCBI Taxonomy" id="59737"/>
    <lineage>
        <taxon>Bacteria</taxon>
        <taxon>Bacillati</taxon>
        <taxon>Actinomycetota</taxon>
        <taxon>Actinomycetes</taxon>
        <taxon>Micrococcales</taxon>
        <taxon>Microbacteriaceae</taxon>
        <taxon>Rathayibacter</taxon>
    </lineage>
</organism>
<dbReference type="AlphaFoldDB" id="A0AAD2PTR4"/>